<dbReference type="EMBL" id="BQNL01000001">
    <property type="protein sequence ID" value="GKH13849.1"/>
    <property type="molecule type" value="Genomic_DNA"/>
</dbReference>
<evidence type="ECO:0000313" key="2">
    <source>
        <dbReference type="EMBL" id="GKH13849.1"/>
    </source>
</evidence>
<feature type="domain" description="DUF4007" evidence="1">
    <location>
        <begin position="13"/>
        <end position="286"/>
    </location>
</feature>
<evidence type="ECO:0000313" key="3">
    <source>
        <dbReference type="Proteomes" id="UP001055048"/>
    </source>
</evidence>
<proteinExistence type="predicted"/>
<organism evidence="2 3">
    <name type="scientific">Bacteroides uniformis</name>
    <dbReference type="NCBI Taxonomy" id="820"/>
    <lineage>
        <taxon>Bacteria</taxon>
        <taxon>Pseudomonadati</taxon>
        <taxon>Bacteroidota</taxon>
        <taxon>Bacteroidia</taxon>
        <taxon>Bacteroidales</taxon>
        <taxon>Bacteroidaceae</taxon>
        <taxon>Bacteroides</taxon>
    </lineage>
</organism>
<dbReference type="InterPro" id="IPR025248">
    <property type="entry name" value="DUF4007"/>
</dbReference>
<name>A0AA37JX82_BACUN</name>
<comment type="caution">
    <text evidence="2">The sequence shown here is derived from an EMBL/GenBank/DDBJ whole genome shotgun (WGS) entry which is preliminary data.</text>
</comment>
<dbReference type="AlphaFoldDB" id="A0AA37JX82"/>
<evidence type="ECO:0000259" key="1">
    <source>
        <dbReference type="Pfam" id="PF13182"/>
    </source>
</evidence>
<gene>
    <name evidence="2" type="ORF">CE91St12_20590</name>
</gene>
<dbReference type="Pfam" id="PF13182">
    <property type="entry name" value="DUF4007"/>
    <property type="match status" value="1"/>
</dbReference>
<dbReference type="Proteomes" id="UP001055048">
    <property type="component" value="Unassembled WGS sequence"/>
</dbReference>
<reference evidence="2" key="1">
    <citation type="submission" date="2022-01" db="EMBL/GenBank/DDBJ databases">
        <title>Novel bile acid biosynthetic pathways are enriched in the microbiome of centenarians.</title>
        <authorList>
            <person name="Sato Y."/>
            <person name="Atarashi K."/>
            <person name="Plichta R.D."/>
            <person name="Arai Y."/>
            <person name="Sasajima S."/>
            <person name="Kearney M.S."/>
            <person name="Suda W."/>
            <person name="Takeshita K."/>
            <person name="Sasaki T."/>
            <person name="Okamoto S."/>
            <person name="Skelly N.A."/>
            <person name="Okamura Y."/>
            <person name="Vlamakis H."/>
            <person name="Li Y."/>
            <person name="Tanoue T."/>
            <person name="Takei H."/>
            <person name="Nittono H."/>
            <person name="Narushima S."/>
            <person name="Irie J."/>
            <person name="Itoh H."/>
            <person name="Moriya K."/>
            <person name="Sugiura Y."/>
            <person name="Suematsu M."/>
            <person name="Moritoki N."/>
            <person name="Shibata S."/>
            <person name="Littman R.D."/>
            <person name="Fischbach A.M."/>
            <person name="Uwamino Y."/>
            <person name="Inoue T."/>
            <person name="Honda A."/>
            <person name="Hattori M."/>
            <person name="Murai T."/>
            <person name="Xavier J.R."/>
            <person name="Hirose N."/>
            <person name="Honda K."/>
        </authorList>
    </citation>
    <scope>NUCLEOTIDE SEQUENCE</scope>
    <source>
        <strain evidence="2">CE91-St12</strain>
    </source>
</reference>
<sequence>MINKNQYMKKPVFSGHESFACKSHWLKRGYDFVLAGHSFNNEDAVVHLGVGKNMVNSIKYWMRAFGLLKAEGELTSLAHKLMSNENGYDPFFEDTGSLWLLHFNLINEDYATVYKSTFIDYHKQRNLIDGIKLQNFIKHLCFDGTSYKKLYNENTVKRDIGVLFHNYCNHSNGSIEESNMLLAPLNLIQETEDGMYIFNYDTRNSIPANIFLYALLVQFTDSKSISFEAMKDLALMFCLTNNDLLSIIKQLCASYPTQIVFSDVAGIKELQIRKNLSKDTILNNYYLTE</sequence>
<protein>
    <recommendedName>
        <fullName evidence="1">DUF4007 domain-containing protein</fullName>
    </recommendedName>
</protein>
<accession>A0AA37JX82</accession>